<dbReference type="Proteomes" id="UP001209878">
    <property type="component" value="Unassembled WGS sequence"/>
</dbReference>
<evidence type="ECO:0000313" key="12">
    <source>
        <dbReference type="Proteomes" id="UP001209878"/>
    </source>
</evidence>
<evidence type="ECO:0000256" key="4">
    <source>
        <dbReference type="ARBA" id="ARBA00023136"/>
    </source>
</evidence>
<dbReference type="SUPFAM" id="SSF90193">
    <property type="entry name" value="Notch domain"/>
    <property type="match status" value="2"/>
</dbReference>
<dbReference type="Gene3D" id="4.10.470.20">
    <property type="match status" value="2"/>
</dbReference>
<evidence type="ECO:0000256" key="8">
    <source>
        <dbReference type="SAM" id="MobiDB-lite"/>
    </source>
</evidence>
<evidence type="ECO:0000313" key="11">
    <source>
        <dbReference type="EMBL" id="KAK2177735.1"/>
    </source>
</evidence>
<dbReference type="GO" id="GO:0012505">
    <property type="term" value="C:endomembrane system"/>
    <property type="evidence" value="ECO:0007669"/>
    <property type="project" value="UniProtKB-SubCell"/>
</dbReference>
<dbReference type="Gene3D" id="3.30.70.3310">
    <property type="match status" value="1"/>
</dbReference>
<keyword evidence="6" id="KW-0325">Glycoprotein</keyword>
<comment type="caution">
    <text evidence="11">The sequence shown here is derived from an EMBL/GenBank/DDBJ whole genome shotgun (WGS) entry which is preliminary data.</text>
</comment>
<keyword evidence="2" id="KW-0677">Repeat</keyword>
<gene>
    <name evidence="11" type="ORF">NP493_582g02020</name>
</gene>
<evidence type="ECO:0000256" key="1">
    <source>
        <dbReference type="ARBA" id="ARBA00022692"/>
    </source>
</evidence>
<dbReference type="Pfam" id="PF00066">
    <property type="entry name" value="Notch"/>
    <property type="match status" value="2"/>
</dbReference>
<feature type="compositionally biased region" description="Polar residues" evidence="8">
    <location>
        <begin position="419"/>
        <end position="429"/>
    </location>
</feature>
<dbReference type="EMBL" id="JAODUO010000582">
    <property type="protein sequence ID" value="KAK2177735.1"/>
    <property type="molecule type" value="Genomic_DNA"/>
</dbReference>
<evidence type="ECO:0000256" key="9">
    <source>
        <dbReference type="SAM" id="Phobius"/>
    </source>
</evidence>
<feature type="domain" description="LNR" evidence="10">
    <location>
        <begin position="179"/>
        <end position="210"/>
    </location>
</feature>
<sequence length="429" mass="47318">MHPVRVTVNVTEGFYHLVTAPACQISVLPSATVDLVCQYHDAEVTSHPPCVSHSMRWQAVVSDAVRNISHSTKYGEWTAAWGLQSGHHVSLLRIRALTMDDLAMYRCEIRCMDAAGATRHARRAVDLCFRQPHSKYHMCSKQTADNKCSGVYNNGVCDPECDNERHLYDGGDCARAPPCDQEAYCATRFSDGVCDKLCNSARCLWDGGDCNTGRRRFANDTVVLTLARTEVTSTLNTKEMARSFSALFNTVVHVLPEGGRGRRRGKLRKGEQVPVEKDEKLYLKLDNTNCKNRCLRSADSAAKYLSMALTHGWKPGLPITTVTALEPITANTCPLENNTLLHISLEAVNGTNSHVTALPRGGHSSIGCTETWLIVVVLTSCLLLCVTLVGIVILLCRMCRPDSGNRKPKLNPHHDWTHAQKNGVQGTHV</sequence>
<organism evidence="11 12">
    <name type="scientific">Ridgeia piscesae</name>
    <name type="common">Tubeworm</name>
    <dbReference type="NCBI Taxonomy" id="27915"/>
    <lineage>
        <taxon>Eukaryota</taxon>
        <taxon>Metazoa</taxon>
        <taxon>Spiralia</taxon>
        <taxon>Lophotrochozoa</taxon>
        <taxon>Annelida</taxon>
        <taxon>Polychaeta</taxon>
        <taxon>Sedentaria</taxon>
        <taxon>Canalipalpata</taxon>
        <taxon>Sabellida</taxon>
        <taxon>Siboglinidae</taxon>
        <taxon>Ridgeia</taxon>
    </lineage>
</organism>
<comment type="subcellular location">
    <subcellularLocation>
        <location evidence="7">Endomembrane system</location>
        <topology evidence="7">Single-pass type I membrane protein</topology>
    </subcellularLocation>
</comment>
<keyword evidence="12" id="KW-1185">Reference proteome</keyword>
<keyword evidence="3 9" id="KW-1133">Transmembrane helix</keyword>
<name>A0AAD9KVP0_RIDPI</name>
<keyword evidence="1 9" id="KW-0812">Transmembrane</keyword>
<feature type="region of interest" description="Disordered" evidence="8">
    <location>
        <begin position="407"/>
        <end position="429"/>
    </location>
</feature>
<dbReference type="PROSITE" id="PS50258">
    <property type="entry name" value="LNR"/>
    <property type="match status" value="1"/>
</dbReference>
<dbReference type="InterPro" id="IPR035993">
    <property type="entry name" value="Notch-like_dom_sf"/>
</dbReference>
<evidence type="ECO:0000256" key="3">
    <source>
        <dbReference type="ARBA" id="ARBA00022989"/>
    </source>
</evidence>
<dbReference type="AlphaFoldDB" id="A0AAD9KVP0"/>
<evidence type="ECO:0000256" key="6">
    <source>
        <dbReference type="ARBA" id="ARBA00023180"/>
    </source>
</evidence>
<keyword evidence="4 9" id="KW-0472">Membrane</keyword>
<evidence type="ECO:0000259" key="10">
    <source>
        <dbReference type="PROSITE" id="PS50258"/>
    </source>
</evidence>
<accession>A0AAD9KVP0</accession>
<keyword evidence="5" id="KW-1015">Disulfide bond</keyword>
<feature type="transmembrane region" description="Helical" evidence="9">
    <location>
        <begin position="372"/>
        <end position="396"/>
    </location>
</feature>
<evidence type="ECO:0000256" key="2">
    <source>
        <dbReference type="ARBA" id="ARBA00022737"/>
    </source>
</evidence>
<reference evidence="11" key="1">
    <citation type="journal article" date="2023" name="Mol. Biol. Evol.">
        <title>Third-Generation Sequencing Reveals the Adaptive Role of the Epigenome in Three Deep-Sea Polychaetes.</title>
        <authorList>
            <person name="Perez M."/>
            <person name="Aroh O."/>
            <person name="Sun Y."/>
            <person name="Lan Y."/>
            <person name="Juniper S.K."/>
            <person name="Young C.R."/>
            <person name="Angers B."/>
            <person name="Qian P.Y."/>
        </authorList>
    </citation>
    <scope>NUCLEOTIDE SEQUENCE</scope>
    <source>
        <strain evidence="11">R07B-5</strain>
    </source>
</reference>
<dbReference type="InterPro" id="IPR000800">
    <property type="entry name" value="Notch_dom"/>
</dbReference>
<evidence type="ECO:0000256" key="7">
    <source>
        <dbReference type="ARBA" id="ARBA00046288"/>
    </source>
</evidence>
<proteinExistence type="predicted"/>
<evidence type="ECO:0000256" key="5">
    <source>
        <dbReference type="ARBA" id="ARBA00023157"/>
    </source>
</evidence>
<dbReference type="SMART" id="SM00004">
    <property type="entry name" value="NL"/>
    <property type="match status" value="2"/>
</dbReference>
<protein>
    <recommendedName>
        <fullName evidence="10">LNR domain-containing protein</fullName>
    </recommendedName>
</protein>